<dbReference type="AlphaFoldDB" id="A0A9P4JEG3"/>
<dbReference type="EMBL" id="ML994321">
    <property type="protein sequence ID" value="KAF2196799.1"/>
    <property type="molecule type" value="Genomic_DNA"/>
</dbReference>
<evidence type="ECO:0000313" key="1">
    <source>
        <dbReference type="EMBL" id="KAF2196799.1"/>
    </source>
</evidence>
<protein>
    <submittedName>
        <fullName evidence="1">Uncharacterized protein</fullName>
    </submittedName>
</protein>
<dbReference type="Proteomes" id="UP000799536">
    <property type="component" value="Unassembled WGS sequence"/>
</dbReference>
<organism evidence="1 2">
    <name type="scientific">Delitschia confertaspora ATCC 74209</name>
    <dbReference type="NCBI Taxonomy" id="1513339"/>
    <lineage>
        <taxon>Eukaryota</taxon>
        <taxon>Fungi</taxon>
        <taxon>Dikarya</taxon>
        <taxon>Ascomycota</taxon>
        <taxon>Pezizomycotina</taxon>
        <taxon>Dothideomycetes</taxon>
        <taxon>Pleosporomycetidae</taxon>
        <taxon>Pleosporales</taxon>
        <taxon>Delitschiaceae</taxon>
        <taxon>Delitschia</taxon>
    </lineage>
</organism>
<keyword evidence="2" id="KW-1185">Reference proteome</keyword>
<accession>A0A9P4JEG3</accession>
<evidence type="ECO:0000313" key="2">
    <source>
        <dbReference type="Proteomes" id="UP000799536"/>
    </source>
</evidence>
<name>A0A9P4JEG3_9PLEO</name>
<comment type="caution">
    <text evidence="1">The sequence shown here is derived from an EMBL/GenBank/DDBJ whole genome shotgun (WGS) entry which is preliminary data.</text>
</comment>
<gene>
    <name evidence="1" type="ORF">GQ43DRAFT_238352</name>
</gene>
<sequence length="95" mass="10305">MPSADAPTITLFLVLAIYRESSDGFFSKADPGRPSVACHRLCCQIRISSTGKPTQRWFAPIQTSRIERATAKQTGDFAVDAAAASGATQMSQQRR</sequence>
<reference evidence="1" key="1">
    <citation type="journal article" date="2020" name="Stud. Mycol.">
        <title>101 Dothideomycetes genomes: a test case for predicting lifestyles and emergence of pathogens.</title>
        <authorList>
            <person name="Haridas S."/>
            <person name="Albert R."/>
            <person name="Binder M."/>
            <person name="Bloem J."/>
            <person name="Labutti K."/>
            <person name="Salamov A."/>
            <person name="Andreopoulos B."/>
            <person name="Baker S."/>
            <person name="Barry K."/>
            <person name="Bills G."/>
            <person name="Bluhm B."/>
            <person name="Cannon C."/>
            <person name="Castanera R."/>
            <person name="Culley D."/>
            <person name="Daum C."/>
            <person name="Ezra D."/>
            <person name="Gonzalez J."/>
            <person name="Henrissat B."/>
            <person name="Kuo A."/>
            <person name="Liang C."/>
            <person name="Lipzen A."/>
            <person name="Lutzoni F."/>
            <person name="Magnuson J."/>
            <person name="Mondo S."/>
            <person name="Nolan M."/>
            <person name="Ohm R."/>
            <person name="Pangilinan J."/>
            <person name="Park H.-J."/>
            <person name="Ramirez L."/>
            <person name="Alfaro M."/>
            <person name="Sun H."/>
            <person name="Tritt A."/>
            <person name="Yoshinaga Y."/>
            <person name="Zwiers L.-H."/>
            <person name="Turgeon B."/>
            <person name="Goodwin S."/>
            <person name="Spatafora J."/>
            <person name="Crous P."/>
            <person name="Grigoriev I."/>
        </authorList>
    </citation>
    <scope>NUCLEOTIDE SEQUENCE</scope>
    <source>
        <strain evidence="1">ATCC 74209</strain>
    </source>
</reference>
<proteinExistence type="predicted"/>